<evidence type="ECO:0000313" key="1">
    <source>
        <dbReference type="EMBL" id="RGS38287.1"/>
    </source>
</evidence>
<comment type="caution">
    <text evidence="1">The sequence shown here is derived from an EMBL/GenBank/DDBJ whole genome shotgun (WGS) entry which is preliminary data.</text>
</comment>
<sequence>MIEYVYEKRIICSVQMHHPFIPNASSVHPERIIRLGQTHHLFGIDVSSVFPQIYFSISLSSNLLMLCTFSGRMGGRFFS</sequence>
<evidence type="ECO:0000313" key="2">
    <source>
        <dbReference type="Proteomes" id="UP000283341"/>
    </source>
</evidence>
<dbReference type="Proteomes" id="UP000283341">
    <property type="component" value="Unassembled WGS sequence"/>
</dbReference>
<dbReference type="EMBL" id="QRVJ01000004">
    <property type="protein sequence ID" value="RGS38287.1"/>
    <property type="molecule type" value="Genomic_DNA"/>
</dbReference>
<dbReference type="AlphaFoldDB" id="A0A412IKU6"/>
<accession>A0A412IKU6</accession>
<reference evidence="1 2" key="1">
    <citation type="submission" date="2018-08" db="EMBL/GenBank/DDBJ databases">
        <title>A genome reference for cultivated species of the human gut microbiota.</title>
        <authorList>
            <person name="Zou Y."/>
            <person name="Xue W."/>
            <person name="Luo G."/>
        </authorList>
    </citation>
    <scope>NUCLEOTIDE SEQUENCE [LARGE SCALE GENOMIC DNA]</scope>
    <source>
        <strain evidence="1 2">AF22-3AC</strain>
    </source>
</reference>
<name>A0A412IKU6_9BACE</name>
<protein>
    <submittedName>
        <fullName evidence="1">Uncharacterized protein</fullName>
    </submittedName>
</protein>
<proteinExistence type="predicted"/>
<gene>
    <name evidence="1" type="ORF">DWX97_07315</name>
</gene>
<organism evidence="1 2">
    <name type="scientific">Bacteroides cellulosilyticus</name>
    <dbReference type="NCBI Taxonomy" id="246787"/>
    <lineage>
        <taxon>Bacteria</taxon>
        <taxon>Pseudomonadati</taxon>
        <taxon>Bacteroidota</taxon>
        <taxon>Bacteroidia</taxon>
        <taxon>Bacteroidales</taxon>
        <taxon>Bacteroidaceae</taxon>
        <taxon>Bacteroides</taxon>
    </lineage>
</organism>